<dbReference type="EMBL" id="LN899819">
    <property type="protein sequence ID" value="CUV12370.1"/>
    <property type="molecule type" value="Genomic_DNA"/>
</dbReference>
<name>A0A0S4TQP2_RALSL</name>
<organism evidence="1">
    <name type="scientific">Ralstonia solanacearum</name>
    <name type="common">Pseudomonas solanacearum</name>
    <dbReference type="NCBI Taxonomy" id="305"/>
    <lineage>
        <taxon>Bacteria</taxon>
        <taxon>Pseudomonadati</taxon>
        <taxon>Pseudomonadota</taxon>
        <taxon>Betaproteobacteria</taxon>
        <taxon>Burkholderiales</taxon>
        <taxon>Burkholderiaceae</taxon>
        <taxon>Ralstonia</taxon>
        <taxon>Ralstonia solanacearum species complex</taxon>
    </lineage>
</organism>
<proteinExistence type="predicted"/>
<dbReference type="AlphaFoldDB" id="A0A0S4TQP2"/>
<protein>
    <submittedName>
        <fullName evidence="1">Uncharacterized protein</fullName>
    </submittedName>
</protein>
<accession>A0A0S4TQP2</accession>
<evidence type="ECO:0000313" key="1">
    <source>
        <dbReference type="EMBL" id="CUV12370.1"/>
    </source>
</evidence>
<reference evidence="1" key="1">
    <citation type="submission" date="2015-10" db="EMBL/GenBank/DDBJ databases">
        <authorList>
            <person name="Gilbert D.G."/>
        </authorList>
    </citation>
    <scope>NUCLEOTIDE SEQUENCE</scope>
    <source>
        <strain evidence="1">Phyl III-seqv23</strain>
    </source>
</reference>
<gene>
    <name evidence="1" type="ORF">RUN39_v1_340042</name>
</gene>
<sequence length="74" mass="8229">MQLARHIAITHHQDAGTEQAGIMIHPNRTAQQQRSSLGNNADRQRLRPRARIATALPGSWRAGKTCQQDHARLG</sequence>